<comment type="subcellular location">
    <subcellularLocation>
        <location evidence="1">Membrane</location>
    </subcellularLocation>
</comment>
<feature type="transmembrane region" description="Helical" evidence="4">
    <location>
        <begin position="248"/>
        <end position="271"/>
    </location>
</feature>
<evidence type="ECO:0000256" key="5">
    <source>
        <dbReference type="SAM" id="SignalP"/>
    </source>
</evidence>
<dbReference type="InterPro" id="IPR036179">
    <property type="entry name" value="Ig-like_dom_sf"/>
</dbReference>
<dbReference type="EMBL" id="JAHKSW010000015">
    <property type="protein sequence ID" value="KAG7323692.1"/>
    <property type="molecule type" value="Genomic_DNA"/>
</dbReference>
<dbReference type="InterPro" id="IPR013106">
    <property type="entry name" value="Ig_V-set"/>
</dbReference>
<reference evidence="7 8" key="1">
    <citation type="submission" date="2021-06" db="EMBL/GenBank/DDBJ databases">
        <title>Chromosome-level genome assembly of the red-tail catfish (Hemibagrus wyckioides).</title>
        <authorList>
            <person name="Shao F."/>
        </authorList>
    </citation>
    <scope>NUCLEOTIDE SEQUENCE [LARGE SCALE GENOMIC DNA]</scope>
    <source>
        <strain evidence="7">EC202008001</strain>
        <tissue evidence="7">Blood</tissue>
    </source>
</reference>
<proteinExistence type="predicted"/>
<feature type="chain" id="PRO_5038360013" description="Immunoglobulin domain-containing protein" evidence="5">
    <location>
        <begin position="19"/>
        <end position="313"/>
    </location>
</feature>
<dbReference type="Pfam" id="PF07686">
    <property type="entry name" value="V-set"/>
    <property type="match status" value="2"/>
</dbReference>
<evidence type="ECO:0000256" key="4">
    <source>
        <dbReference type="SAM" id="Phobius"/>
    </source>
</evidence>
<keyword evidence="5" id="KW-0732">Signal</keyword>
<name>A0A9D3SGT2_9TELE</name>
<dbReference type="OrthoDB" id="8442846at2759"/>
<dbReference type="SMART" id="SM00409">
    <property type="entry name" value="IG"/>
    <property type="match status" value="2"/>
</dbReference>
<evidence type="ECO:0000313" key="8">
    <source>
        <dbReference type="Proteomes" id="UP000824219"/>
    </source>
</evidence>
<dbReference type="Proteomes" id="UP000824219">
    <property type="component" value="Linkage Group LG15"/>
</dbReference>
<dbReference type="GO" id="GO:0004888">
    <property type="term" value="F:transmembrane signaling receptor activity"/>
    <property type="evidence" value="ECO:0007669"/>
    <property type="project" value="TreeGrafter"/>
</dbReference>
<feature type="signal peptide" evidence="5">
    <location>
        <begin position="1"/>
        <end position="18"/>
    </location>
</feature>
<gene>
    <name evidence="7" type="ORF">KOW79_013394</name>
</gene>
<sequence>MKILLLIILYLISGPVDCTAVNGYSGGSVTIISDIQWNKHTSKYICKMNEKDCTDIIRADTKRSKVQDGRFKLYSNTENHFIVLIRKLKPQDAGTYRFGLGDQSISTVTLKVHNNTSSGVPKIMSTYLGQNITITCNYPVEYERNIKYVNKVDDDNNIERILDTDTKFQNGRFSISDDRSAKVLTVNISDMRETDEVFYLFGVWNGGGSVKYNSYFREMWLHVTEPSTNIHPTTTATPSAVCFSSSSFIIISVCVCGTLLLIGGFALIMIYKLRHKRTQDNVHSFRNKDNKQLTPDYNTDSDSVYENIGTSEV</sequence>
<dbReference type="InterPro" id="IPR050671">
    <property type="entry name" value="CD300_family_receptors"/>
</dbReference>
<keyword evidence="3 4" id="KW-0472">Membrane</keyword>
<feature type="domain" description="Immunoglobulin" evidence="6">
    <location>
        <begin position="121"/>
        <end position="224"/>
    </location>
</feature>
<keyword evidence="2 4" id="KW-0812">Transmembrane</keyword>
<dbReference type="PANTHER" id="PTHR11860">
    <property type="entry name" value="POLYMERIC-IMMUNOGLOBULIN RECEPTOR"/>
    <property type="match status" value="1"/>
</dbReference>
<comment type="caution">
    <text evidence="7">The sequence shown here is derived from an EMBL/GenBank/DDBJ whole genome shotgun (WGS) entry which is preliminary data.</text>
</comment>
<dbReference type="GO" id="GO:0005886">
    <property type="term" value="C:plasma membrane"/>
    <property type="evidence" value="ECO:0007669"/>
    <property type="project" value="TreeGrafter"/>
</dbReference>
<keyword evidence="4" id="KW-1133">Transmembrane helix</keyword>
<protein>
    <recommendedName>
        <fullName evidence="6">Immunoglobulin domain-containing protein</fullName>
    </recommendedName>
</protein>
<dbReference type="PANTHER" id="PTHR11860:SF118">
    <property type="entry name" value="CMRF35-LIKE MOLECULE 3-RELATED"/>
    <property type="match status" value="1"/>
</dbReference>
<organism evidence="7 8">
    <name type="scientific">Hemibagrus wyckioides</name>
    <dbReference type="NCBI Taxonomy" id="337641"/>
    <lineage>
        <taxon>Eukaryota</taxon>
        <taxon>Metazoa</taxon>
        <taxon>Chordata</taxon>
        <taxon>Craniata</taxon>
        <taxon>Vertebrata</taxon>
        <taxon>Euteleostomi</taxon>
        <taxon>Actinopterygii</taxon>
        <taxon>Neopterygii</taxon>
        <taxon>Teleostei</taxon>
        <taxon>Ostariophysi</taxon>
        <taxon>Siluriformes</taxon>
        <taxon>Bagridae</taxon>
        <taxon>Hemibagrus</taxon>
    </lineage>
</organism>
<dbReference type="AlphaFoldDB" id="A0A9D3SGT2"/>
<keyword evidence="8" id="KW-1185">Reference proteome</keyword>
<dbReference type="Gene3D" id="2.60.40.10">
    <property type="entry name" value="Immunoglobulins"/>
    <property type="match status" value="2"/>
</dbReference>
<evidence type="ECO:0000256" key="2">
    <source>
        <dbReference type="ARBA" id="ARBA00022692"/>
    </source>
</evidence>
<feature type="domain" description="Immunoglobulin" evidence="6">
    <location>
        <begin position="5"/>
        <end position="113"/>
    </location>
</feature>
<dbReference type="InterPro" id="IPR003599">
    <property type="entry name" value="Ig_sub"/>
</dbReference>
<evidence type="ECO:0000256" key="3">
    <source>
        <dbReference type="ARBA" id="ARBA00023136"/>
    </source>
</evidence>
<evidence type="ECO:0000313" key="7">
    <source>
        <dbReference type="EMBL" id="KAG7323692.1"/>
    </source>
</evidence>
<dbReference type="InterPro" id="IPR013783">
    <property type="entry name" value="Ig-like_fold"/>
</dbReference>
<evidence type="ECO:0000256" key="1">
    <source>
        <dbReference type="ARBA" id="ARBA00004370"/>
    </source>
</evidence>
<evidence type="ECO:0000259" key="6">
    <source>
        <dbReference type="SMART" id="SM00409"/>
    </source>
</evidence>
<accession>A0A9D3SGT2</accession>
<dbReference type="SUPFAM" id="SSF48726">
    <property type="entry name" value="Immunoglobulin"/>
    <property type="match status" value="2"/>
</dbReference>